<proteinExistence type="predicted"/>
<evidence type="ECO:0000259" key="2">
    <source>
        <dbReference type="PROSITE" id="PS50206"/>
    </source>
</evidence>
<feature type="transmembrane region" description="Helical" evidence="1">
    <location>
        <begin position="6"/>
        <end position="26"/>
    </location>
</feature>
<reference evidence="3 4" key="1">
    <citation type="journal article" date="2015" name="Int. J. Syst. Evol. Microbiol.">
        <title>Nitrosospira lacus sp. nov., a psychrotolerant, ammonia-oxidizing bacterium from sandy lake sediment.</title>
        <authorList>
            <person name="Urakawa H."/>
            <person name="Garcia J.C."/>
            <person name="Nielsen J.L."/>
            <person name="Le V.Q."/>
            <person name="Kozlowski J.A."/>
            <person name="Stein L.Y."/>
            <person name="Lim C.K."/>
            <person name="Pommerening-Roser A."/>
            <person name="Martens-Habbena W."/>
            <person name="Stahl D.A."/>
            <person name="Klotz M.G."/>
        </authorList>
    </citation>
    <scope>NUCLEOTIDE SEQUENCE [LARGE SCALE GENOMIC DNA]</scope>
    <source>
        <strain evidence="3 4">APG3</strain>
    </source>
</reference>
<dbReference type="RefSeq" id="WP_004179180.1">
    <property type="nucleotide sequence ID" value="NZ_CP021106.3"/>
</dbReference>
<dbReference type="Gene3D" id="3.40.250.10">
    <property type="entry name" value="Rhodanese-like domain"/>
    <property type="match status" value="1"/>
</dbReference>
<evidence type="ECO:0000313" key="4">
    <source>
        <dbReference type="Proteomes" id="UP000012179"/>
    </source>
</evidence>
<dbReference type="KEGG" id="nlc:EBAPG3_012360"/>
<dbReference type="eggNOG" id="COG0607">
    <property type="taxonomic scope" value="Bacteria"/>
</dbReference>
<dbReference type="InterPro" id="IPR050229">
    <property type="entry name" value="GlpE_sulfurtransferase"/>
</dbReference>
<gene>
    <name evidence="3" type="ORF">EBAPG3_012360</name>
</gene>
<keyword evidence="1" id="KW-0472">Membrane</keyword>
<dbReference type="AlphaFoldDB" id="A0A1W6SRR1"/>
<dbReference type="InterPro" id="IPR001763">
    <property type="entry name" value="Rhodanese-like_dom"/>
</dbReference>
<keyword evidence="1" id="KW-1133">Transmembrane helix</keyword>
<feature type="domain" description="Rhodanese" evidence="2">
    <location>
        <begin position="43"/>
        <end position="134"/>
    </location>
</feature>
<dbReference type="PANTHER" id="PTHR43031:SF18">
    <property type="entry name" value="RHODANESE-RELATED SULFURTRANSFERASES"/>
    <property type="match status" value="1"/>
</dbReference>
<protein>
    <recommendedName>
        <fullName evidence="2">Rhodanese domain-containing protein</fullName>
    </recommendedName>
</protein>
<dbReference type="SUPFAM" id="SSF52821">
    <property type="entry name" value="Rhodanese/Cell cycle control phosphatase"/>
    <property type="match status" value="1"/>
</dbReference>
<dbReference type="PANTHER" id="PTHR43031">
    <property type="entry name" value="FAD-DEPENDENT OXIDOREDUCTASE"/>
    <property type="match status" value="1"/>
</dbReference>
<dbReference type="Proteomes" id="UP000012179">
    <property type="component" value="Chromosome"/>
</dbReference>
<dbReference type="PROSITE" id="PS50206">
    <property type="entry name" value="RHODANESE_3"/>
    <property type="match status" value="1"/>
</dbReference>
<evidence type="ECO:0000313" key="3">
    <source>
        <dbReference type="EMBL" id="ARO88498.1"/>
    </source>
</evidence>
<dbReference type="Pfam" id="PF00581">
    <property type="entry name" value="Rhodanese"/>
    <property type="match status" value="1"/>
</dbReference>
<organism evidence="3 4">
    <name type="scientific">Nitrosospira lacus</name>
    <dbReference type="NCBI Taxonomy" id="1288494"/>
    <lineage>
        <taxon>Bacteria</taxon>
        <taxon>Pseudomonadati</taxon>
        <taxon>Pseudomonadota</taxon>
        <taxon>Betaproteobacteria</taxon>
        <taxon>Nitrosomonadales</taxon>
        <taxon>Nitrosomonadaceae</taxon>
        <taxon>Nitrosospira</taxon>
    </lineage>
</organism>
<sequence>MTFLQNNIALVVAALMSGGMLLWPLLRRSGNEIDTLVAVQLINYKDALVLDVREGSEYNAGHVPNSKHIPADKLEERLHELEKFKSKPVILIHRSGVNATGKAGSILRKKEFAHVHNLQGGIDAWRQANLPIVKK</sequence>
<dbReference type="CDD" id="cd00158">
    <property type="entry name" value="RHOD"/>
    <property type="match status" value="1"/>
</dbReference>
<evidence type="ECO:0000256" key="1">
    <source>
        <dbReference type="SAM" id="Phobius"/>
    </source>
</evidence>
<accession>A0A1W6SRR1</accession>
<keyword evidence="4" id="KW-1185">Reference proteome</keyword>
<dbReference type="EMBL" id="CP021106">
    <property type="protein sequence ID" value="ARO88498.1"/>
    <property type="molecule type" value="Genomic_DNA"/>
</dbReference>
<dbReference type="SMART" id="SM00450">
    <property type="entry name" value="RHOD"/>
    <property type="match status" value="1"/>
</dbReference>
<keyword evidence="1" id="KW-0812">Transmembrane</keyword>
<name>A0A1W6SRR1_9PROT</name>
<dbReference type="InterPro" id="IPR036873">
    <property type="entry name" value="Rhodanese-like_dom_sf"/>
</dbReference>